<keyword evidence="6" id="KW-0807">Transducer</keyword>
<feature type="domain" description="Chemotaxis methyl-accepting receptor Tar-related ligand-binding" evidence="7">
    <location>
        <begin position="9"/>
        <end position="98"/>
    </location>
</feature>
<evidence type="ECO:0000256" key="3">
    <source>
        <dbReference type="ARBA" id="ARBA00022692"/>
    </source>
</evidence>
<dbReference type="GO" id="GO:0005886">
    <property type="term" value="C:plasma membrane"/>
    <property type="evidence" value="ECO:0007669"/>
    <property type="project" value="UniProtKB-SubCell"/>
</dbReference>
<evidence type="ECO:0000313" key="9">
    <source>
        <dbReference type="Proteomes" id="UP000019194"/>
    </source>
</evidence>
<keyword evidence="5" id="KW-0472">Membrane</keyword>
<dbReference type="InterPro" id="IPR035440">
    <property type="entry name" value="4HB_MCP_dom_sf"/>
</dbReference>
<dbReference type="GO" id="GO:0006935">
    <property type="term" value="P:chemotaxis"/>
    <property type="evidence" value="ECO:0007669"/>
    <property type="project" value="InterPro"/>
</dbReference>
<dbReference type="InterPro" id="IPR003122">
    <property type="entry name" value="Tar_rcpt_lig-bd"/>
</dbReference>
<evidence type="ECO:0000256" key="4">
    <source>
        <dbReference type="ARBA" id="ARBA00022989"/>
    </source>
</evidence>
<keyword evidence="2" id="KW-1003">Cell membrane</keyword>
<evidence type="ECO:0000256" key="6">
    <source>
        <dbReference type="ARBA" id="ARBA00023224"/>
    </source>
</evidence>
<reference evidence="8 9" key="1">
    <citation type="submission" date="2013-10" db="EMBL/GenBank/DDBJ databases">
        <title>Antibiotic resistance diversity of beta-lactamase producers in the General Hospital Vienna.</title>
        <authorList>
            <person name="Barisic I."/>
            <person name="Mitteregger D."/>
            <person name="Hirschl A.M."/>
            <person name="Noehammer C."/>
            <person name="Wiesinger-Mayr H."/>
        </authorList>
    </citation>
    <scope>NUCLEOTIDE SEQUENCE [LARGE SCALE GENOMIC DNA]</scope>
    <source>
        <strain evidence="8 9">ISC11</strain>
    </source>
</reference>
<evidence type="ECO:0000256" key="5">
    <source>
        <dbReference type="ARBA" id="ARBA00023136"/>
    </source>
</evidence>
<dbReference type="EMBL" id="CBWP010000087">
    <property type="protein sequence ID" value="CDL41716.1"/>
    <property type="molecule type" value="Genomic_DNA"/>
</dbReference>
<keyword evidence="4" id="KW-1133">Transmembrane helix</keyword>
<evidence type="ECO:0000256" key="2">
    <source>
        <dbReference type="ARBA" id="ARBA00022475"/>
    </source>
</evidence>
<organism evidence="8 9">
    <name type="scientific">Citrobacter freundii</name>
    <dbReference type="NCBI Taxonomy" id="546"/>
    <lineage>
        <taxon>Bacteria</taxon>
        <taxon>Pseudomonadati</taxon>
        <taxon>Pseudomonadota</taxon>
        <taxon>Gammaproteobacteria</taxon>
        <taxon>Enterobacterales</taxon>
        <taxon>Enterobacteriaceae</taxon>
        <taxon>Citrobacter</taxon>
        <taxon>Citrobacter freundii complex</taxon>
    </lineage>
</organism>
<dbReference type="Proteomes" id="UP000019194">
    <property type="component" value="Unassembled WGS sequence"/>
</dbReference>
<proteinExistence type="predicted"/>
<evidence type="ECO:0000256" key="1">
    <source>
        <dbReference type="ARBA" id="ARBA00004236"/>
    </source>
</evidence>
<evidence type="ECO:0000313" key="8">
    <source>
        <dbReference type="EMBL" id="CDL41716.1"/>
    </source>
</evidence>
<protein>
    <submittedName>
        <fullName evidence="8">Methyl-accepting chemotaxis protein I (Serine chemoreceptor protein)</fullName>
    </submittedName>
</protein>
<name>A0A7G2IX78_CITFR</name>
<dbReference type="Gene3D" id="1.20.120.30">
    <property type="entry name" value="Aspartate receptor, ligand-binding domain"/>
    <property type="match status" value="1"/>
</dbReference>
<keyword evidence="3" id="KW-0812">Transmembrane</keyword>
<dbReference type="Pfam" id="PF02203">
    <property type="entry name" value="TarH"/>
    <property type="match status" value="1"/>
</dbReference>
<dbReference type="GO" id="GO:0007165">
    <property type="term" value="P:signal transduction"/>
    <property type="evidence" value="ECO:0007669"/>
    <property type="project" value="UniProtKB-KW"/>
</dbReference>
<dbReference type="CDD" id="cd19407">
    <property type="entry name" value="Tar_Tsr_sensor"/>
    <property type="match status" value="1"/>
</dbReference>
<dbReference type="SUPFAM" id="SSF47170">
    <property type="entry name" value="Aspartate receptor, ligand-binding domain"/>
    <property type="match status" value="1"/>
</dbReference>
<accession>A0A7G2IX78</accession>
<sequence length="99" mass="10975">MLSASVSGAQHNEGRNQLALIQQAKVDEARVALLSASDLLNRAGVYFMQDAATGSDGSWRPLMEEAHRALAQSKSAWDAWRDMKPQPDPDLTESYQRFL</sequence>
<dbReference type="AlphaFoldDB" id="A0A7G2IX78"/>
<comment type="subcellular location">
    <subcellularLocation>
        <location evidence="1">Cell membrane</location>
    </subcellularLocation>
</comment>
<comment type="caution">
    <text evidence="8">The sequence shown here is derived from an EMBL/GenBank/DDBJ whole genome shotgun (WGS) entry which is preliminary data.</text>
</comment>
<evidence type="ECO:0000259" key="7">
    <source>
        <dbReference type="Pfam" id="PF02203"/>
    </source>
</evidence>